<protein>
    <submittedName>
        <fullName evidence="1">6206_t:CDS:1</fullName>
    </submittedName>
</protein>
<gene>
    <name evidence="1" type="ORF">SCALOS_LOCUS1682</name>
</gene>
<accession>A0ACA9KAR0</accession>
<evidence type="ECO:0000313" key="1">
    <source>
        <dbReference type="EMBL" id="CAG8462611.1"/>
    </source>
</evidence>
<proteinExistence type="predicted"/>
<organism evidence="1 2">
    <name type="scientific">Scutellospora calospora</name>
    <dbReference type="NCBI Taxonomy" id="85575"/>
    <lineage>
        <taxon>Eukaryota</taxon>
        <taxon>Fungi</taxon>
        <taxon>Fungi incertae sedis</taxon>
        <taxon>Mucoromycota</taxon>
        <taxon>Glomeromycotina</taxon>
        <taxon>Glomeromycetes</taxon>
        <taxon>Diversisporales</taxon>
        <taxon>Gigasporaceae</taxon>
        <taxon>Scutellospora</taxon>
    </lineage>
</organism>
<evidence type="ECO:0000313" key="2">
    <source>
        <dbReference type="Proteomes" id="UP000789860"/>
    </source>
</evidence>
<comment type="caution">
    <text evidence="1">The sequence shown here is derived from an EMBL/GenBank/DDBJ whole genome shotgun (WGS) entry which is preliminary data.</text>
</comment>
<keyword evidence="2" id="KW-1185">Reference proteome</keyword>
<name>A0ACA9KAR0_9GLOM</name>
<dbReference type="Proteomes" id="UP000789860">
    <property type="component" value="Unassembled WGS sequence"/>
</dbReference>
<reference evidence="1" key="1">
    <citation type="submission" date="2021-06" db="EMBL/GenBank/DDBJ databases">
        <authorList>
            <person name="Kallberg Y."/>
            <person name="Tangrot J."/>
            <person name="Rosling A."/>
        </authorList>
    </citation>
    <scope>NUCLEOTIDE SEQUENCE</scope>
    <source>
        <strain evidence="1">AU212A</strain>
    </source>
</reference>
<sequence>MLNTERAIVHVLVIHFTIMRRKILDRPGDEGKDIICQITRITIVIQCKNYTCQDKIDNLIIVFILHNVIIFAHETVVQRYTRKKRCIAYGIVVAPFMNAFSYATNQR</sequence>
<dbReference type="EMBL" id="CAJVPM010001233">
    <property type="protein sequence ID" value="CAG8462611.1"/>
    <property type="molecule type" value="Genomic_DNA"/>
</dbReference>